<dbReference type="SMART" id="SM00028">
    <property type="entry name" value="TPR"/>
    <property type="match status" value="1"/>
</dbReference>
<dbReference type="InterPro" id="IPR011990">
    <property type="entry name" value="TPR-like_helical_dom_sf"/>
</dbReference>
<dbReference type="Proteomes" id="UP000225740">
    <property type="component" value="Unassembled WGS sequence"/>
</dbReference>
<dbReference type="GeneID" id="90606988"/>
<evidence type="ECO:0000256" key="3">
    <source>
        <dbReference type="SAM" id="Phobius"/>
    </source>
</evidence>
<dbReference type="InterPro" id="IPR019734">
    <property type="entry name" value="TPR_rpt"/>
</dbReference>
<feature type="region of interest" description="Disordered" evidence="2">
    <location>
        <begin position="452"/>
        <end position="478"/>
    </location>
</feature>
<evidence type="ECO:0000256" key="2">
    <source>
        <dbReference type="SAM" id="MobiDB-lite"/>
    </source>
</evidence>
<dbReference type="InterPro" id="IPR025738">
    <property type="entry name" value="BatD"/>
</dbReference>
<name>A0A2G1WDJ6_9BACT</name>
<evidence type="ECO:0000256" key="1">
    <source>
        <dbReference type="PROSITE-ProRule" id="PRU00339"/>
    </source>
</evidence>
<sequence length="959" mass="105780">MQSIEVTKLKRQCASPVIWLLCVVICCVAFVIGGETNAADVSAKLSSMEAYVGASLTLQIRIENAQDYELPELPQIDGVQIVREGSPQQSRNIVVISGRMIQEQSVTFLYKVTPAVPGTYEIPPIGIRVDGDVVETEPLNFVATVSETGDLLFVEIEGEESSVYVGEPIRLTLKIWLRPFRLADYDVTLSDGDMWSLRSSQVEWGEFGKALEEMRGRNQRPGGRSVLREDQNGQSHEYYLYEIDTEIYPKKPGKVDVGDVEIVFNYPVKIGPARRRDPLGMGSVFDDDFFRSPFDRPQLAIQKSRPIRAKAKFNSIDVLPIPTEGRPAGYNGAVGKYEIVTQATPDSVEAGDPVKLKIGITGDGPMELVRCPRLSTMPELTTDFKVSDQPLPGFVQDNMKVFAPTIRPKHEGVTKIPPIEFHFFNPETESFEVARSKPISLRVRASETLQLNSIVSNSDPPESQGSTNGAGQGGQNAKDSWASSLWQIHSSPRSLKNIPVQHSYSWWLAVAPGLVWLSLVVWQSRSRWMTWLPEWKSPAQRALAELESASDESAIGQAMATYLQRQFGSKRESSSWLSGVGGLRAAGGYGLAAEVESFLESCQREETAISSESTTEISELRSRGAELIEQLEIFCRHQRPSRRTQAKDVPAFQSRSVARILGWVLAGCSFVFASDVSAGEPMEGVTLDQTSMSVLFQEANQSYERGMAMLKRSGSDAASANDLVGEVASGQADAKAEFALAATRYQTLVDAGVENPQLYANLGNACLQSGQIGRAIVAYERALKFHPENDSIRTRLWLARDQVNESSDLDVSWKQQAQRAIAPILFRHWSSSRLRWSVISLAFAFWAVLISLRIGRWTPEARRVAHSMVSLIAVIAVCGGAIWWLSTAAISKQSTGFIVADQVTVRAGDSESFPALIEWNNADGRQVHVIQSRGNWSLIRTASTKGWIPQANLQVIAEG</sequence>
<dbReference type="Pfam" id="PF13584">
    <property type="entry name" value="BatD"/>
    <property type="match status" value="1"/>
</dbReference>
<feature type="compositionally biased region" description="Polar residues" evidence="2">
    <location>
        <begin position="452"/>
        <end position="467"/>
    </location>
</feature>
<feature type="transmembrane region" description="Helical" evidence="3">
    <location>
        <begin position="12"/>
        <end position="32"/>
    </location>
</feature>
<comment type="caution">
    <text evidence="4">The sequence shown here is derived from an EMBL/GenBank/DDBJ whole genome shotgun (WGS) entry which is preliminary data.</text>
</comment>
<protein>
    <submittedName>
        <fullName evidence="4">BatD protein</fullName>
    </submittedName>
</protein>
<dbReference type="PROSITE" id="PS50005">
    <property type="entry name" value="TPR"/>
    <property type="match status" value="1"/>
</dbReference>
<gene>
    <name evidence="4" type="ORF">CEE69_01630</name>
</gene>
<dbReference type="EMBL" id="NIZW01000001">
    <property type="protein sequence ID" value="PHQ37091.1"/>
    <property type="molecule type" value="Genomic_DNA"/>
</dbReference>
<dbReference type="PANTHER" id="PTHR40940">
    <property type="entry name" value="PROTEIN BATD-RELATED"/>
    <property type="match status" value="1"/>
</dbReference>
<keyword evidence="5" id="KW-1185">Reference proteome</keyword>
<organism evidence="4 5">
    <name type="scientific">Rhodopirellula bahusiensis</name>
    <dbReference type="NCBI Taxonomy" id="2014065"/>
    <lineage>
        <taxon>Bacteria</taxon>
        <taxon>Pseudomonadati</taxon>
        <taxon>Planctomycetota</taxon>
        <taxon>Planctomycetia</taxon>
        <taxon>Pirellulales</taxon>
        <taxon>Pirellulaceae</taxon>
        <taxon>Rhodopirellula</taxon>
    </lineage>
</organism>
<feature type="repeat" description="TPR" evidence="1">
    <location>
        <begin position="756"/>
        <end position="789"/>
    </location>
</feature>
<dbReference type="RefSeq" id="WP_099258829.1">
    <property type="nucleotide sequence ID" value="NZ_NIZW01000001.1"/>
</dbReference>
<dbReference type="OrthoDB" id="226310at2"/>
<keyword evidence="3" id="KW-0472">Membrane</keyword>
<reference evidence="4 5" key="1">
    <citation type="submission" date="2017-06" db="EMBL/GenBank/DDBJ databases">
        <title>Description of Rhodopirellula bahusiensis sp. nov.</title>
        <authorList>
            <person name="Kizina J."/>
            <person name="Harder J."/>
        </authorList>
    </citation>
    <scope>NUCLEOTIDE SEQUENCE [LARGE SCALE GENOMIC DNA]</scope>
    <source>
        <strain evidence="4 5">SWK21</strain>
    </source>
</reference>
<feature type="transmembrane region" description="Helical" evidence="3">
    <location>
        <begin position="834"/>
        <end position="852"/>
    </location>
</feature>
<evidence type="ECO:0000313" key="5">
    <source>
        <dbReference type="Proteomes" id="UP000225740"/>
    </source>
</evidence>
<feature type="transmembrane region" description="Helical" evidence="3">
    <location>
        <begin position="864"/>
        <end position="885"/>
    </location>
</feature>
<dbReference type="Gene3D" id="1.25.40.10">
    <property type="entry name" value="Tetratricopeptide repeat domain"/>
    <property type="match status" value="1"/>
</dbReference>
<proteinExistence type="predicted"/>
<evidence type="ECO:0000313" key="4">
    <source>
        <dbReference type="EMBL" id="PHQ37091.1"/>
    </source>
</evidence>
<keyword evidence="3" id="KW-1133">Transmembrane helix</keyword>
<keyword evidence="3" id="KW-0812">Transmembrane</keyword>
<accession>A0A2G1WDJ6</accession>
<keyword evidence="1" id="KW-0802">TPR repeat</keyword>
<dbReference type="AlphaFoldDB" id="A0A2G1WDJ6"/>
<dbReference type="SUPFAM" id="SSF48452">
    <property type="entry name" value="TPR-like"/>
    <property type="match status" value="1"/>
</dbReference>
<dbReference type="PANTHER" id="PTHR40940:SF2">
    <property type="entry name" value="BATD"/>
    <property type="match status" value="1"/>
</dbReference>